<feature type="domain" description="PARP catalytic" evidence="10">
    <location>
        <begin position="2125"/>
        <end position="2362"/>
    </location>
</feature>
<dbReference type="PROSITE" id="PS51059">
    <property type="entry name" value="PARP_CATALYTIC"/>
    <property type="match status" value="1"/>
</dbReference>
<sequence length="2382" mass="267674">MAATRKRNTPPPPKKKEKATPKKATKTIKKPVPKPQGVRKSTRTMKQFVPFEISTKKTPKESALKEKKAKAIVKSIKKRAESVHRAKSVQKTQKTKAGAKRPLPKAAKKEKKPAAAKDKNLKLERREFIESLTANPFLFGSNVKAARKLVSATESTRLALRFVLQKDIKSLEKLVNDKNKFPSDGLDFGYAFESCTVPETLAAFTEDRKMVDAVLRLQKNLKEETEEERSSRPLVAETLLAKMSSGVRNRHMLGHATRVVEMTRGGREGNNALLNYDARQRTRDLNWDARRLLEKNVSFATLEHLISSKDSSFDSHMFNNKIVHAVRMGNRKLAGKMAETYNSYAFNKLQIQTLLNDKQPLEKCMPVSTTKKSIENAKITPFHTAAINPNETYLKNIVEVDSNFNLPDSDNWYTIHYAAVCEGTGPLKYLLKKETPVLLASKRKETPIHAAAAAGRVENLKILVEYLRNRKLSDDKEVNGAKDTDDEDGPSPPKKSKRKVAIKDIVTAQLNAKERRGYSPLHLAASHERLDVVKFLLDQPEIVVETQCGAGNGKLTPLMIACRRGNLEIANLLIDQGHAFIDKRDKLTRTALTHAAMNGHTHVVAMLLRRGSVIGDSTDSSGNSAVHYACAYGWMDILQLLAKVDPESLTAPNAWHLTPLSVAYLKGHFDIVDYLLNGEYKDKVSVNGKDNQGSTLIASVVGSYSVISEEAIKEQVDYLLERGTVANTRQVDLRFITGADSSIVDVQLRTPLHIFAATPAVFVPSKSKKRKNLTVEKYLAIADSLIDSGADIFAKDNDGEGALHMALKAGNIVLANHLFDKDPVGSAEALLSAEGVEAETKRINVLHLLAELPRKVYDQWKRGESVELKREFFDVVPFVEKLLREADKASLVFCSKEANHEGVTPLVLLSYKIGTFYSSVGLKSFGICLKVLFKVEVSKDDNSVQKLKVAKNIVETMCGLAKRFIDVFPQGLLAKCELPEKKENKGYNGYGYQRQMKPKAADKKSYASCMSNALQMVLPKDGPEVEEFDLNEWHCVLSNPLLKVILEKAKEHDLLKAILLEKVQKELTPLLFSVSKNRSDEARYILYVAEKNGLLKTILKEKYVEERPNESGRGTHIYKCSALMIAAKRELNDLLDGFSPSDDITKEEDTYGNTVMHTLVQQSCRDSLKHLIRFSDGGVPMKANLDGLHPLHYAVDSKKAADTDVSTDVVDWILNCDSKAAELQDAHGRTPLHYAFVGKLSSEVKKFEISQEGTKRDPIAVVCVLLKFMNAKSINFVDKFGNTALHYAAFHGSNICAITLLQKGAKSEVLNLQGNAPLCFAVLKEHEYVTLTLIQAKSDVCRLAYGDKLSRTEEEQVEELWKWIPNRVAADNTLKGSIASFVVRNGWQGVIYIILDLLSKCPSTLLDLITAAVEHRKYNLLNMLLKLLERQNSTNLVVETDVIFHFFDNLSEYSEALNDQTKTALQQLLGAGFKLGSESLITVANHGGVEILDQLEEMRDLSAILADEQITKKLLVGFIRSWPNVGPARVEKLKKWIQKCLEKVSVDSELEFPKPAFEGMEEFQVAKPEQKQNTTPLIWAIQNGDCFLLQYLITDLKADVNKPDSEGRTPLMIAVMWNSTNIVNALFDPSGPCKSSPKRKPNHRQQNGNTARISRVINRALGKRRPLRTLGTDDSSGESEAESEDHALSDMVEDMEEDEMEEAYQDEDGEQTAKKNGESRKLKNLALDFNKKDGKTRGLVHYFVEPFGWENEELLKAVCKVAPQIQKQLETPMKRALDLGQFKMAAAMAKIAKLSNPQWSPKEENVVLPLPCSHDILADSKAFLDAKMVSHTAEKKKLKPKPNDNSGYADSGDLVRCEENDTLFRILLNKSDVQYGMYGFHNFYRMEIIQRRGSSLYILFTNWGRIGDDVGQFQRTPYSTLEEAAKEFASVFRQKTGNEWSKLAQFEEKPGKYRIVEIEDEGGVDLAQVEMKMEISEARVDSDPIYRIFNDISDVKRLQDRTRSLKYDWNRTMSVPFGRLNRKKIQKASETLDELQLVVGDIEKVRKEGGQNTNRLLRLLKQQVELSNEFYKNMPLEGFTHCRLPVIDNEEHVKNFQKCIEQLFEFDTAGTLITAAIHSQSQGKDPIDYISEALECRLEALNPDSDEAQRILQNIQNSSSTQVIGIFKVVSKEPTEAYAKSKLKNRKYLWHGTKPENLLSILKHGLRATPSSAVQTGQIHGEGIYFADVFSKSEAYCSRSPNGSKYAFLCEVAQGEVANDVTLWYFRNKINNKQIKSKRIDTIKVWGRKRPNDDFDLTLPNGVTMPLGSTVNSNRVELNGNRWTTPSMWSRISRTPFVVISSSSTNRNFVFRAFIPSVQWFVEFDVVKSSYSCCFLTYGQNT</sequence>
<dbReference type="Pfam" id="PF00644">
    <property type="entry name" value="PARP"/>
    <property type="match status" value="1"/>
</dbReference>
<dbReference type="PANTHER" id="PTHR10459">
    <property type="entry name" value="DNA LIGASE"/>
    <property type="match status" value="1"/>
</dbReference>
<reference evidence="13 14" key="1">
    <citation type="journal article" date="2015" name="Genome Biol.">
        <title>Comparative genomics of Steinernema reveals deeply conserved gene regulatory networks.</title>
        <authorList>
            <person name="Dillman A.R."/>
            <person name="Macchietto M."/>
            <person name="Porter C.F."/>
            <person name="Rogers A."/>
            <person name="Williams B."/>
            <person name="Antoshechkin I."/>
            <person name="Lee M.M."/>
            <person name="Goodwin Z."/>
            <person name="Lu X."/>
            <person name="Lewis E.E."/>
            <person name="Goodrich-Blair H."/>
            <person name="Stock S.P."/>
            <person name="Adams B.J."/>
            <person name="Sternberg P.W."/>
            <person name="Mortazavi A."/>
        </authorList>
    </citation>
    <scope>NUCLEOTIDE SEQUENCE [LARGE SCALE GENOMIC DNA]</scope>
    <source>
        <strain evidence="13 14">ALL</strain>
    </source>
</reference>
<comment type="subcellular location">
    <subcellularLocation>
        <location evidence="1">Nucleus</location>
    </subcellularLocation>
</comment>
<feature type="region of interest" description="Disordered" evidence="9">
    <location>
        <begin position="1"/>
        <end position="117"/>
    </location>
</feature>
<evidence type="ECO:0000256" key="5">
    <source>
        <dbReference type="ARBA" id="ARBA00023027"/>
    </source>
</evidence>
<dbReference type="InterPro" id="IPR008893">
    <property type="entry name" value="WGR_domain"/>
</dbReference>
<evidence type="ECO:0000259" key="10">
    <source>
        <dbReference type="PROSITE" id="PS51059"/>
    </source>
</evidence>
<keyword evidence="6" id="KW-0539">Nucleus</keyword>
<dbReference type="EMBL" id="AZBU02000011">
    <property type="protein sequence ID" value="TKR60855.1"/>
    <property type="molecule type" value="Genomic_DNA"/>
</dbReference>
<dbReference type="Pfam" id="PF12796">
    <property type="entry name" value="Ank_2"/>
    <property type="match status" value="4"/>
</dbReference>
<evidence type="ECO:0000256" key="9">
    <source>
        <dbReference type="SAM" id="MobiDB-lite"/>
    </source>
</evidence>
<evidence type="ECO:0000256" key="4">
    <source>
        <dbReference type="ARBA" id="ARBA00022695"/>
    </source>
</evidence>
<dbReference type="InterPro" id="IPR050800">
    <property type="entry name" value="ARTD/PARP"/>
</dbReference>
<name>A0A4V5ZXS2_STECR</name>
<evidence type="ECO:0000256" key="2">
    <source>
        <dbReference type="ARBA" id="ARBA00022676"/>
    </source>
</evidence>
<feature type="compositionally biased region" description="Basic and acidic residues" evidence="9">
    <location>
        <begin position="54"/>
        <end position="66"/>
    </location>
</feature>
<evidence type="ECO:0000256" key="8">
    <source>
        <dbReference type="RuleBase" id="RU362114"/>
    </source>
</evidence>
<feature type="region of interest" description="Disordered" evidence="9">
    <location>
        <begin position="476"/>
        <end position="498"/>
    </location>
</feature>
<feature type="repeat" description="ANK" evidence="7">
    <location>
        <begin position="516"/>
        <end position="538"/>
    </location>
</feature>
<dbReference type="SUPFAM" id="SSF142921">
    <property type="entry name" value="WGR domain-like"/>
    <property type="match status" value="1"/>
</dbReference>
<keyword evidence="14" id="KW-1185">Reference proteome</keyword>
<dbReference type="OrthoDB" id="5406014at2759"/>
<dbReference type="PROSITE" id="PS51977">
    <property type="entry name" value="WGR"/>
    <property type="match status" value="1"/>
</dbReference>
<dbReference type="InterPro" id="IPR012317">
    <property type="entry name" value="Poly(ADP-ribose)pol_cat_dom"/>
</dbReference>
<keyword evidence="4" id="KW-0548">Nucleotidyltransferase</keyword>
<feature type="compositionally biased region" description="Basic residues" evidence="9">
    <location>
        <begin position="85"/>
        <end position="111"/>
    </location>
</feature>
<keyword evidence="5 8" id="KW-0520">NAD</keyword>
<dbReference type="PANTHER" id="PTHR10459:SF117">
    <property type="entry name" value="POLY [ADP-RIBOSE] POLYMERASE TANKYRASE"/>
    <property type="match status" value="1"/>
</dbReference>
<dbReference type="Gene3D" id="2.20.140.10">
    <property type="entry name" value="WGR domain"/>
    <property type="match status" value="1"/>
</dbReference>
<dbReference type="EC" id="2.4.2.-" evidence="8"/>
<dbReference type="SUPFAM" id="SSF56399">
    <property type="entry name" value="ADP-ribosylation"/>
    <property type="match status" value="1"/>
</dbReference>
<dbReference type="InterPro" id="IPR036616">
    <property type="entry name" value="Poly(ADP-ribose)pol_reg_dom_sf"/>
</dbReference>
<dbReference type="PROSITE" id="PS50088">
    <property type="entry name" value="ANK_REPEAT"/>
    <property type="match status" value="4"/>
</dbReference>
<dbReference type="Pfam" id="PF02877">
    <property type="entry name" value="PARP_reg"/>
    <property type="match status" value="1"/>
</dbReference>
<dbReference type="InterPro" id="IPR004102">
    <property type="entry name" value="Poly(ADP-ribose)pol_reg_dom"/>
</dbReference>
<dbReference type="SMART" id="SM00773">
    <property type="entry name" value="WGR"/>
    <property type="match status" value="1"/>
</dbReference>
<dbReference type="GO" id="GO:0003950">
    <property type="term" value="F:NAD+ poly-ADP-ribosyltransferase activity"/>
    <property type="evidence" value="ECO:0007669"/>
    <property type="project" value="UniProtKB-UniRule"/>
</dbReference>
<feature type="domain" description="PARP alpha-helical" evidence="11">
    <location>
        <begin position="1978"/>
        <end position="2114"/>
    </location>
</feature>
<evidence type="ECO:0000256" key="1">
    <source>
        <dbReference type="ARBA" id="ARBA00004123"/>
    </source>
</evidence>
<evidence type="ECO:0000256" key="3">
    <source>
        <dbReference type="ARBA" id="ARBA00022679"/>
    </source>
</evidence>
<feature type="repeat" description="ANK" evidence="7">
    <location>
        <begin position="1280"/>
        <end position="1312"/>
    </location>
</feature>
<evidence type="ECO:0000313" key="13">
    <source>
        <dbReference type="EMBL" id="TKR60855.1"/>
    </source>
</evidence>
<dbReference type="STRING" id="34508.A0A4V5ZXS2"/>
<feature type="repeat" description="ANK" evidence="7">
    <location>
        <begin position="553"/>
        <end position="577"/>
    </location>
</feature>
<feature type="compositionally biased region" description="Basic residues" evidence="9">
    <location>
        <begin position="1"/>
        <end position="32"/>
    </location>
</feature>
<feature type="compositionally biased region" description="Acidic residues" evidence="9">
    <location>
        <begin position="1691"/>
        <end position="1710"/>
    </location>
</feature>
<dbReference type="Gene3D" id="1.20.142.10">
    <property type="entry name" value="Poly(ADP-ribose) polymerase, regulatory domain"/>
    <property type="match status" value="1"/>
</dbReference>
<dbReference type="InterPro" id="IPR002110">
    <property type="entry name" value="Ankyrin_rpt"/>
</dbReference>
<feature type="repeat" description="ANK" evidence="7">
    <location>
        <begin position="443"/>
        <end position="475"/>
    </location>
</feature>
<dbReference type="GO" id="GO:0005730">
    <property type="term" value="C:nucleolus"/>
    <property type="evidence" value="ECO:0007669"/>
    <property type="project" value="TreeGrafter"/>
</dbReference>
<comment type="caution">
    <text evidence="13">The sequence shown here is derived from an EMBL/GenBank/DDBJ whole genome shotgun (WGS) entry which is preliminary data.</text>
</comment>
<evidence type="ECO:0000256" key="6">
    <source>
        <dbReference type="ARBA" id="ARBA00023242"/>
    </source>
</evidence>
<keyword evidence="2 8" id="KW-0328">Glycosyltransferase</keyword>
<proteinExistence type="predicted"/>
<keyword evidence="7" id="KW-0040">ANK repeat</keyword>
<feature type="region of interest" description="Disordered" evidence="9">
    <location>
        <begin position="1628"/>
        <end position="1719"/>
    </location>
</feature>
<dbReference type="GO" id="GO:0070212">
    <property type="term" value="P:protein poly-ADP-ribosylation"/>
    <property type="evidence" value="ECO:0007669"/>
    <property type="project" value="TreeGrafter"/>
</dbReference>
<gene>
    <name evidence="13" type="ORF">L596_028039</name>
</gene>
<dbReference type="GO" id="GO:0016779">
    <property type="term" value="F:nucleotidyltransferase activity"/>
    <property type="evidence" value="ECO:0007669"/>
    <property type="project" value="UniProtKB-KW"/>
</dbReference>
<dbReference type="CDD" id="cd07997">
    <property type="entry name" value="WGR_PARP"/>
    <property type="match status" value="1"/>
</dbReference>
<accession>A0A4V5ZXS2</accession>
<protein>
    <recommendedName>
        <fullName evidence="8">Poly [ADP-ribose] polymerase</fullName>
        <shortName evidence="8">PARP</shortName>
        <ecNumber evidence="8">2.4.2.-</ecNumber>
    </recommendedName>
</protein>
<dbReference type="GO" id="GO:1990404">
    <property type="term" value="F:NAD+-protein mono-ADP-ribosyltransferase activity"/>
    <property type="evidence" value="ECO:0007669"/>
    <property type="project" value="TreeGrafter"/>
</dbReference>
<organism evidence="13 14">
    <name type="scientific">Steinernema carpocapsae</name>
    <name type="common">Entomopathogenic nematode</name>
    <dbReference type="NCBI Taxonomy" id="34508"/>
    <lineage>
        <taxon>Eukaryota</taxon>
        <taxon>Metazoa</taxon>
        <taxon>Ecdysozoa</taxon>
        <taxon>Nematoda</taxon>
        <taxon>Chromadorea</taxon>
        <taxon>Rhabditida</taxon>
        <taxon>Tylenchina</taxon>
        <taxon>Panagrolaimomorpha</taxon>
        <taxon>Strongyloidoidea</taxon>
        <taxon>Steinernematidae</taxon>
        <taxon>Steinernema</taxon>
    </lineage>
</organism>
<dbReference type="SUPFAM" id="SSF47587">
    <property type="entry name" value="Domain of poly(ADP-ribose) polymerase"/>
    <property type="match status" value="1"/>
</dbReference>
<keyword evidence="3 8" id="KW-0808">Transferase</keyword>
<feature type="compositionally biased region" description="Basic residues" evidence="9">
    <location>
        <begin position="67"/>
        <end position="77"/>
    </location>
</feature>
<dbReference type="Pfam" id="PF05406">
    <property type="entry name" value="WGR"/>
    <property type="match status" value="1"/>
</dbReference>
<dbReference type="Proteomes" id="UP000298663">
    <property type="component" value="Unassembled WGS sequence"/>
</dbReference>
<reference evidence="13 14" key="2">
    <citation type="journal article" date="2019" name="G3 (Bethesda)">
        <title>Hybrid Assembly of the Genome of the Entomopathogenic Nematode Steinernema carpocapsae Identifies the X-Chromosome.</title>
        <authorList>
            <person name="Serra L."/>
            <person name="Macchietto M."/>
            <person name="Macias-Munoz A."/>
            <person name="McGill C.J."/>
            <person name="Rodriguez I.M."/>
            <person name="Rodriguez B."/>
            <person name="Murad R."/>
            <person name="Mortazavi A."/>
        </authorList>
    </citation>
    <scope>NUCLEOTIDE SEQUENCE [LARGE SCALE GENOMIC DNA]</scope>
    <source>
        <strain evidence="13 14">ALL</strain>
    </source>
</reference>
<dbReference type="PROSITE" id="PS50297">
    <property type="entry name" value="ANK_REP_REGION"/>
    <property type="match status" value="3"/>
</dbReference>
<dbReference type="Gene3D" id="1.25.40.20">
    <property type="entry name" value="Ankyrin repeat-containing domain"/>
    <property type="match status" value="6"/>
</dbReference>
<dbReference type="SUPFAM" id="SSF48403">
    <property type="entry name" value="Ankyrin repeat"/>
    <property type="match status" value="3"/>
</dbReference>
<dbReference type="InterPro" id="IPR036770">
    <property type="entry name" value="Ankyrin_rpt-contain_sf"/>
</dbReference>
<dbReference type="SMART" id="SM00248">
    <property type="entry name" value="ANK"/>
    <property type="match status" value="16"/>
</dbReference>
<dbReference type="GO" id="GO:0006302">
    <property type="term" value="P:double-strand break repair"/>
    <property type="evidence" value="ECO:0007669"/>
    <property type="project" value="TreeGrafter"/>
</dbReference>
<dbReference type="InterPro" id="IPR036930">
    <property type="entry name" value="WGR_dom_sf"/>
</dbReference>
<dbReference type="PROSITE" id="PS51060">
    <property type="entry name" value="PARP_ALPHA_HD"/>
    <property type="match status" value="1"/>
</dbReference>
<evidence type="ECO:0000259" key="12">
    <source>
        <dbReference type="PROSITE" id="PS51977"/>
    </source>
</evidence>
<evidence type="ECO:0000256" key="7">
    <source>
        <dbReference type="PROSITE-ProRule" id="PRU00023"/>
    </source>
</evidence>
<dbReference type="Gene3D" id="3.90.228.10">
    <property type="match status" value="1"/>
</dbReference>
<evidence type="ECO:0000259" key="11">
    <source>
        <dbReference type="PROSITE" id="PS51060"/>
    </source>
</evidence>
<feature type="domain" description="WGR" evidence="12">
    <location>
        <begin position="1852"/>
        <end position="1953"/>
    </location>
</feature>
<evidence type="ECO:0000313" key="14">
    <source>
        <dbReference type="Proteomes" id="UP000298663"/>
    </source>
</evidence>